<evidence type="ECO:0000313" key="2">
    <source>
        <dbReference type="Proteomes" id="UP000434475"/>
    </source>
</evidence>
<sequence length="154" mass="17136">MSVLKQKRTTSKAEFINTANQIYVETINFLTRLSARYSRLIAEPVAKLAGEIIDHAEKANSIFPSDVQRIELRKAHLLEARASLMALDVRLTHVYLILNQNPEGAFTTSKGVAVKSNDAIEKLDKMAQNLGELIDKENELLKGAIKNVSAKMKS</sequence>
<dbReference type="Proteomes" id="UP000434475">
    <property type="component" value="Unassembled WGS sequence"/>
</dbReference>
<accession>A0A6I2R674</accession>
<gene>
    <name evidence="1" type="ORF">GKE97_14370</name>
</gene>
<protein>
    <submittedName>
        <fullName evidence="1">Uncharacterized protein</fullName>
    </submittedName>
</protein>
<name>A0A6I2R674_FLAPL</name>
<comment type="caution">
    <text evidence="1">The sequence shown here is derived from an EMBL/GenBank/DDBJ whole genome shotgun (WGS) entry which is preliminary data.</text>
</comment>
<dbReference type="RefSeq" id="WP_009257813.1">
    <property type="nucleotide sequence ID" value="NZ_BAABZG010000001.1"/>
</dbReference>
<evidence type="ECO:0000313" key="1">
    <source>
        <dbReference type="EMBL" id="MSB20696.1"/>
    </source>
</evidence>
<organism evidence="1 2">
    <name type="scientific">Flavonifractor plautii</name>
    <name type="common">Fusobacterium plautii</name>
    <dbReference type="NCBI Taxonomy" id="292800"/>
    <lineage>
        <taxon>Bacteria</taxon>
        <taxon>Bacillati</taxon>
        <taxon>Bacillota</taxon>
        <taxon>Clostridia</taxon>
        <taxon>Eubacteriales</taxon>
        <taxon>Oscillospiraceae</taxon>
        <taxon>Flavonifractor</taxon>
    </lineage>
</organism>
<proteinExistence type="predicted"/>
<dbReference type="AlphaFoldDB" id="A0A6I2R674"/>
<dbReference type="EMBL" id="WKPR01000015">
    <property type="protein sequence ID" value="MSB20696.1"/>
    <property type="molecule type" value="Genomic_DNA"/>
</dbReference>
<reference evidence="1 2" key="1">
    <citation type="journal article" date="2019" name="Nat. Med.">
        <title>A library of human gut bacterial isolates paired with longitudinal multiomics data enables mechanistic microbiome research.</title>
        <authorList>
            <person name="Poyet M."/>
            <person name="Groussin M."/>
            <person name="Gibbons S.M."/>
            <person name="Avila-Pacheco J."/>
            <person name="Jiang X."/>
            <person name="Kearney S.M."/>
            <person name="Perrotta A.R."/>
            <person name="Berdy B."/>
            <person name="Zhao S."/>
            <person name="Lieberman T.D."/>
            <person name="Swanson P.K."/>
            <person name="Smith M."/>
            <person name="Roesemann S."/>
            <person name="Alexander J.E."/>
            <person name="Rich S.A."/>
            <person name="Livny J."/>
            <person name="Vlamakis H."/>
            <person name="Clish C."/>
            <person name="Bullock K."/>
            <person name="Deik A."/>
            <person name="Scott J."/>
            <person name="Pierce K.A."/>
            <person name="Xavier R.J."/>
            <person name="Alm E.J."/>
        </authorList>
    </citation>
    <scope>NUCLEOTIDE SEQUENCE [LARGE SCALE GENOMIC DNA]</scope>
    <source>
        <strain evidence="1 2">BIOML-A2</strain>
    </source>
</reference>